<dbReference type="GO" id="GO:0006508">
    <property type="term" value="P:proteolysis"/>
    <property type="evidence" value="ECO:0007669"/>
    <property type="project" value="InterPro"/>
</dbReference>
<evidence type="ECO:0000313" key="5">
    <source>
        <dbReference type="EMBL" id="CAE7599371.1"/>
    </source>
</evidence>
<dbReference type="InterPro" id="IPR003609">
    <property type="entry name" value="Pan_app"/>
</dbReference>
<evidence type="ECO:0000256" key="2">
    <source>
        <dbReference type="ARBA" id="ARBA00023157"/>
    </source>
</evidence>
<dbReference type="SUPFAM" id="SSF57414">
    <property type="entry name" value="Hairpin loop containing domain-like"/>
    <property type="match status" value="1"/>
</dbReference>
<keyword evidence="3" id="KW-0732">Signal</keyword>
<dbReference type="AlphaFoldDB" id="A0A812UUA9"/>
<dbReference type="InterPro" id="IPR000177">
    <property type="entry name" value="Apple"/>
</dbReference>
<keyword evidence="1" id="KW-0677">Repeat</keyword>
<dbReference type="EMBL" id="CAJNDS010002793">
    <property type="protein sequence ID" value="CAE7599371.1"/>
    <property type="molecule type" value="Genomic_DNA"/>
</dbReference>
<comment type="caution">
    <text evidence="5">The sequence shown here is derived from an EMBL/GenBank/DDBJ whole genome shotgun (WGS) entry which is preliminary data.</text>
</comment>
<dbReference type="OrthoDB" id="10455659at2759"/>
<dbReference type="Gene3D" id="3.50.4.10">
    <property type="entry name" value="Hepatocyte Growth Factor"/>
    <property type="match status" value="1"/>
</dbReference>
<protein>
    <submittedName>
        <fullName evidence="5">SRPK1 protein</fullName>
    </submittedName>
</protein>
<keyword evidence="2" id="KW-1015">Disulfide bond</keyword>
<reference evidence="5" key="1">
    <citation type="submission" date="2021-02" db="EMBL/GenBank/DDBJ databases">
        <authorList>
            <person name="Dougan E. K."/>
            <person name="Rhodes N."/>
            <person name="Thang M."/>
            <person name="Chan C."/>
        </authorList>
    </citation>
    <scope>NUCLEOTIDE SEQUENCE</scope>
</reference>
<evidence type="ECO:0000313" key="6">
    <source>
        <dbReference type="Proteomes" id="UP000604046"/>
    </source>
</evidence>
<dbReference type="SMART" id="SM00223">
    <property type="entry name" value="APPLE"/>
    <property type="match status" value="1"/>
</dbReference>
<accession>A0A812UUA9</accession>
<keyword evidence="6" id="KW-1185">Reference proteome</keyword>
<evidence type="ECO:0000259" key="4">
    <source>
        <dbReference type="SMART" id="SM00223"/>
    </source>
</evidence>
<dbReference type="CDD" id="cd01100">
    <property type="entry name" value="APPLE_Factor_XI_like"/>
    <property type="match status" value="1"/>
</dbReference>
<feature type="chain" id="PRO_5032331934" evidence="3">
    <location>
        <begin position="17"/>
        <end position="301"/>
    </location>
</feature>
<feature type="domain" description="Apple" evidence="4">
    <location>
        <begin position="21"/>
        <end position="91"/>
    </location>
</feature>
<organism evidence="5 6">
    <name type="scientific">Symbiodinium natans</name>
    <dbReference type="NCBI Taxonomy" id="878477"/>
    <lineage>
        <taxon>Eukaryota</taxon>
        <taxon>Sar</taxon>
        <taxon>Alveolata</taxon>
        <taxon>Dinophyceae</taxon>
        <taxon>Suessiales</taxon>
        <taxon>Symbiodiniaceae</taxon>
        <taxon>Symbiodinium</taxon>
    </lineage>
</organism>
<dbReference type="GO" id="GO:0005576">
    <property type="term" value="C:extracellular region"/>
    <property type="evidence" value="ECO:0007669"/>
    <property type="project" value="InterPro"/>
</dbReference>
<evidence type="ECO:0000256" key="1">
    <source>
        <dbReference type="ARBA" id="ARBA00022737"/>
    </source>
</evidence>
<sequence length="301" mass="31696">MAKKALVPLLVASAWAEIQDCLVSGWGYTDSWHKELNGGYVHNAETCQETCKGMWFCDVFTYHTDTKKCFLQGNQAVESVMPNVISGPKTCAATSLSEALRMVQASGVNAASQAQAEGKDYAQITNHSLVTVLKNGVSLGLSNVQKAQVAAEVIGQVSARRTTIDGNSVLPQILKGAKAAADWAGNYSKKVQAQQAMYAAGALAGDFSTAREETVQDRADYAVRMALDAADTVPGAGGLTTYEQLVIAAQEAALVTARAGGTKKEVYTAVATAMHKVAALYGKPADIQAEWSAIGEAAVAW</sequence>
<feature type="signal peptide" evidence="3">
    <location>
        <begin position="1"/>
        <end position="16"/>
    </location>
</feature>
<dbReference type="Pfam" id="PF00024">
    <property type="entry name" value="PAN_1"/>
    <property type="match status" value="1"/>
</dbReference>
<name>A0A812UUA9_9DINO</name>
<dbReference type="Proteomes" id="UP000604046">
    <property type="component" value="Unassembled WGS sequence"/>
</dbReference>
<gene>
    <name evidence="5" type="primary">SRPK1</name>
    <name evidence="5" type="ORF">SNAT2548_LOCUS34103</name>
</gene>
<proteinExistence type="predicted"/>
<evidence type="ECO:0000256" key="3">
    <source>
        <dbReference type="SAM" id="SignalP"/>
    </source>
</evidence>